<accession>A0A2W5WY43</accession>
<dbReference type="AlphaFoldDB" id="A0A2W5WY43"/>
<sequence>MRRSRRRGRGAVVLAALLVVALCLAGYLWVAADRWRQSSDAWQEQARAQGERVAELESQLSAASSELAAAREQLATATSRITALADEKAQLGDENVASQQYLDYQRRVSEAAGVVASALGRCTSGQSQLIEYLRTPERYDPADLEQFGQQVDTLCAQATAANESLQQELQQ</sequence>
<protein>
    <submittedName>
        <fullName evidence="2">Uncharacterized protein</fullName>
    </submittedName>
</protein>
<proteinExistence type="predicted"/>
<reference evidence="2 3" key="1">
    <citation type="submission" date="2018-06" db="EMBL/GenBank/DDBJ databases">
        <title>Whole genome sequencing of a novel hydrocarbon degrading bacterial strain, PW21 isolated from oil contaminated produced water sample.</title>
        <authorList>
            <person name="Nagkirti P."/>
            <person name="Shaikh A."/>
            <person name="Gowdaman V."/>
            <person name="Engineer A.E."/>
            <person name="Dagar S."/>
            <person name="Dhakephalkar P.K."/>
        </authorList>
    </citation>
    <scope>NUCLEOTIDE SEQUENCE [LARGE SCALE GENOMIC DNA]</scope>
    <source>
        <strain evidence="2 3">PW21</strain>
    </source>
</reference>
<dbReference type="Proteomes" id="UP000248783">
    <property type="component" value="Unassembled WGS sequence"/>
</dbReference>
<gene>
    <name evidence="2" type="ORF">DNL40_03725</name>
</gene>
<evidence type="ECO:0000256" key="1">
    <source>
        <dbReference type="SAM" id="Coils"/>
    </source>
</evidence>
<evidence type="ECO:0000313" key="3">
    <source>
        <dbReference type="Proteomes" id="UP000248783"/>
    </source>
</evidence>
<dbReference type="EMBL" id="QKWH01000001">
    <property type="protein sequence ID" value="PZR55573.1"/>
    <property type="molecule type" value="Genomic_DNA"/>
</dbReference>
<organism evidence="2 3">
    <name type="scientific">Xylanimonas oleitrophica</name>
    <dbReference type="NCBI Taxonomy" id="2607479"/>
    <lineage>
        <taxon>Bacteria</taxon>
        <taxon>Bacillati</taxon>
        <taxon>Actinomycetota</taxon>
        <taxon>Actinomycetes</taxon>
        <taxon>Micrococcales</taxon>
        <taxon>Promicromonosporaceae</taxon>
        <taxon>Xylanimonas</taxon>
    </lineage>
</organism>
<comment type="caution">
    <text evidence="2">The sequence shown here is derived from an EMBL/GenBank/DDBJ whole genome shotgun (WGS) entry which is preliminary data.</text>
</comment>
<evidence type="ECO:0000313" key="2">
    <source>
        <dbReference type="EMBL" id="PZR55573.1"/>
    </source>
</evidence>
<keyword evidence="1" id="KW-0175">Coiled coil</keyword>
<name>A0A2W5WY43_9MICO</name>
<feature type="coiled-coil region" evidence="1">
    <location>
        <begin position="39"/>
        <end position="87"/>
    </location>
</feature>
<keyword evidence="3" id="KW-1185">Reference proteome</keyword>